<name>A0ABR0AUN1_9CRUS</name>
<accession>A0ABR0AUN1</accession>
<feature type="region of interest" description="Disordered" evidence="1">
    <location>
        <begin position="240"/>
        <end position="305"/>
    </location>
</feature>
<evidence type="ECO:0000256" key="1">
    <source>
        <dbReference type="SAM" id="MobiDB-lite"/>
    </source>
</evidence>
<comment type="caution">
    <text evidence="3">The sequence shown here is derived from an EMBL/GenBank/DDBJ whole genome shotgun (WGS) entry which is preliminary data.</text>
</comment>
<dbReference type="InterPro" id="IPR048365">
    <property type="entry name" value="TNP-like_RNaseH_N"/>
</dbReference>
<feature type="domain" description="Transposable element P transposase-like RNase H" evidence="2">
    <location>
        <begin position="564"/>
        <end position="670"/>
    </location>
</feature>
<organism evidence="3 4">
    <name type="scientific">Daphnia magna</name>
    <dbReference type="NCBI Taxonomy" id="35525"/>
    <lineage>
        <taxon>Eukaryota</taxon>
        <taxon>Metazoa</taxon>
        <taxon>Ecdysozoa</taxon>
        <taxon>Arthropoda</taxon>
        <taxon>Crustacea</taxon>
        <taxon>Branchiopoda</taxon>
        <taxon>Diplostraca</taxon>
        <taxon>Cladocera</taxon>
        <taxon>Anomopoda</taxon>
        <taxon>Daphniidae</taxon>
        <taxon>Daphnia</taxon>
    </lineage>
</organism>
<dbReference type="Proteomes" id="UP001234178">
    <property type="component" value="Unassembled WGS sequence"/>
</dbReference>
<feature type="region of interest" description="Disordered" evidence="1">
    <location>
        <begin position="383"/>
        <end position="417"/>
    </location>
</feature>
<dbReference type="EMBL" id="JAOYFB010000039">
    <property type="protein sequence ID" value="KAK4028765.1"/>
    <property type="molecule type" value="Genomic_DNA"/>
</dbReference>
<feature type="region of interest" description="Disordered" evidence="1">
    <location>
        <begin position="141"/>
        <end position="170"/>
    </location>
</feature>
<evidence type="ECO:0000313" key="4">
    <source>
        <dbReference type="Proteomes" id="UP001234178"/>
    </source>
</evidence>
<keyword evidence="4" id="KW-1185">Reference proteome</keyword>
<dbReference type="Pfam" id="PF21787">
    <property type="entry name" value="TNP-like_RNaseH_N"/>
    <property type="match status" value="1"/>
</dbReference>
<protein>
    <recommendedName>
        <fullName evidence="2">Transposable element P transposase-like RNase H domain-containing protein</fullName>
    </recommendedName>
</protein>
<sequence length="862" mass="95976">MSLSNPLKLKSSRKTCFFCGVNYQDENKRIGIFGVPKNKFSSWQLIIPELKQASLLCEKHFDESDVLKGFTDGTVYHPYGRWRLSISAVPKHFLGIKEASSKVVKRTPLKQLFSVNTQQKKRDGIQAKISSVHSMSNNHQNLPSPLGNGANRHKPLKRTVGTENTPPNQHNKKLKLISHQAPSRVSKSNTPFQSVALPTLQHPETEIIGGIDLMETDEPFNLPIETLTTVEEDTASCETTTAFQSAASPPHQEDESQLNDDNDHTETGEPFELSIDKETTVEEDTVSCDTTTTSKSVDSPTLQHPETKIIGGSELMETGEHFNLPIEAETTVEEETVSCDTTTTSKSVALPPQQDPETEIIAGRDLMETGEHLNLPIDIVTTLEEEDSVSSDTTTTSPPHQYRDSQLNGDSDHTETGESFELFNDRETTVEEDTASCETTTAFQSVASPTLQHPETEINDDCVETISKLKDDVATLTENQLDEKIKHLTHGERVIINTFIMKGKAELKADTGRAYGMKYDAGFLMQCLLLKLKSSSTYNHLRKNKILPHPSPSTIRRRLSSSECKFGFNELALENIKKAMANLPESERWGSIMWDEVSLKKDLSWHSSRLEWHGIVDFGEDIKGAVKSGIATHALVLMFRPYRGNWVQPFACFASKNAASFTILHEVIVKGVILFKGDGSDIALWRISTGRRHHPLYYSAKITTSEEISLSSKETDDENAANDNPLSLLEEPVNIFEFSQDEAMSLDSLSQLKIVSPVRSTNSLVPSLKANKHSNINRDISTQFSFPAKSLLKHNMSKSKSRLPVPLRVEKTKDSPSETLRTKQKPTCQSENSESINGGLPLEKSRSKNKQFSAVAAARKRK</sequence>
<reference evidence="3 4" key="1">
    <citation type="journal article" date="2023" name="Nucleic Acids Res.">
        <title>The hologenome of Daphnia magna reveals possible DNA methylation and microbiome-mediated evolution of the host genome.</title>
        <authorList>
            <person name="Chaturvedi A."/>
            <person name="Li X."/>
            <person name="Dhandapani V."/>
            <person name="Marshall H."/>
            <person name="Kissane S."/>
            <person name="Cuenca-Cambronero M."/>
            <person name="Asole G."/>
            <person name="Calvet F."/>
            <person name="Ruiz-Romero M."/>
            <person name="Marangio P."/>
            <person name="Guigo R."/>
            <person name="Rago D."/>
            <person name="Mirbahai L."/>
            <person name="Eastwood N."/>
            <person name="Colbourne J.K."/>
            <person name="Zhou J."/>
            <person name="Mallon E."/>
            <person name="Orsini L."/>
        </authorList>
    </citation>
    <scope>NUCLEOTIDE SEQUENCE [LARGE SCALE GENOMIC DNA]</scope>
    <source>
        <strain evidence="3">LRV0_1</strain>
    </source>
</reference>
<evidence type="ECO:0000259" key="2">
    <source>
        <dbReference type="Pfam" id="PF21787"/>
    </source>
</evidence>
<feature type="compositionally biased region" description="Polar residues" evidence="1">
    <location>
        <begin position="287"/>
        <end position="304"/>
    </location>
</feature>
<evidence type="ECO:0000313" key="3">
    <source>
        <dbReference type="EMBL" id="KAK4028765.1"/>
    </source>
</evidence>
<proteinExistence type="predicted"/>
<feature type="compositionally biased region" description="Polar residues" evidence="1">
    <location>
        <begin position="825"/>
        <end position="836"/>
    </location>
</feature>
<gene>
    <name evidence="3" type="ORF">OUZ56_021784</name>
</gene>
<feature type="region of interest" description="Disordered" evidence="1">
    <location>
        <begin position="795"/>
        <end position="862"/>
    </location>
</feature>